<evidence type="ECO:0000313" key="1">
    <source>
        <dbReference type="EMBL" id="SEA62513.1"/>
    </source>
</evidence>
<evidence type="ECO:0000313" key="2">
    <source>
        <dbReference type="Proteomes" id="UP000198846"/>
    </source>
</evidence>
<dbReference type="EMBL" id="FNQK01000021">
    <property type="protein sequence ID" value="SEA62513.1"/>
    <property type="molecule type" value="Genomic_DNA"/>
</dbReference>
<sequence length="191" mass="22031">MKNSLHAIVVLLLVFLVGCDGQDLKHKTAQEVLKSKHLLEEFAEKIQFSPEHYTEIRQDTLLQSGINVKIKYYSDMDTTTSILKVYKKDTLTVKHYYRAFNADVSVSAANEILFAQIINTSFINKQLHTTLTDYILTHIEVLQGANDSMQNTQLYLEFCKPERKNCKAYILKIADKNTFSIKETDNNYVRT</sequence>
<name>A0A1H4CQ71_BIZPA</name>
<organism evidence="1 2">
    <name type="scientific">Bizionia paragorgiae</name>
    <dbReference type="NCBI Taxonomy" id="283786"/>
    <lineage>
        <taxon>Bacteria</taxon>
        <taxon>Pseudomonadati</taxon>
        <taxon>Bacteroidota</taxon>
        <taxon>Flavobacteriia</taxon>
        <taxon>Flavobacteriales</taxon>
        <taxon>Flavobacteriaceae</taxon>
        <taxon>Bizionia</taxon>
    </lineage>
</organism>
<dbReference type="PROSITE" id="PS51257">
    <property type="entry name" value="PROKAR_LIPOPROTEIN"/>
    <property type="match status" value="1"/>
</dbReference>
<accession>A0A1H4CQ71</accession>
<keyword evidence="2" id="KW-1185">Reference proteome</keyword>
<dbReference type="AlphaFoldDB" id="A0A1H4CQ71"/>
<protein>
    <recommendedName>
        <fullName evidence="3">Lipoprotein</fullName>
    </recommendedName>
</protein>
<reference evidence="1 2" key="1">
    <citation type="submission" date="2016-10" db="EMBL/GenBank/DDBJ databases">
        <authorList>
            <person name="de Groot N.N."/>
        </authorList>
    </citation>
    <scope>NUCLEOTIDE SEQUENCE [LARGE SCALE GENOMIC DNA]</scope>
    <source>
        <strain evidence="1 2">DSM 23842</strain>
    </source>
</reference>
<dbReference type="Proteomes" id="UP000198846">
    <property type="component" value="Unassembled WGS sequence"/>
</dbReference>
<gene>
    <name evidence="1" type="ORF">SAMN04487990_1218</name>
</gene>
<dbReference type="STRING" id="283786.SAMN04487990_1218"/>
<evidence type="ECO:0008006" key="3">
    <source>
        <dbReference type="Google" id="ProtNLM"/>
    </source>
</evidence>
<proteinExistence type="predicted"/>
<dbReference type="RefSeq" id="WP_092136233.1">
    <property type="nucleotide sequence ID" value="NZ_FNQK01000021.1"/>
</dbReference>
<dbReference type="OrthoDB" id="1441026at2"/>